<feature type="transmembrane region" description="Helical" evidence="12">
    <location>
        <begin position="368"/>
        <end position="390"/>
    </location>
</feature>
<feature type="transmembrane region" description="Helical" evidence="12">
    <location>
        <begin position="337"/>
        <end position="356"/>
    </location>
</feature>
<dbReference type="Pfam" id="PF00931">
    <property type="entry name" value="NB-ARC"/>
    <property type="match status" value="1"/>
</dbReference>
<dbReference type="GO" id="GO:0043531">
    <property type="term" value="F:ADP binding"/>
    <property type="evidence" value="ECO:0007669"/>
    <property type="project" value="InterPro"/>
</dbReference>
<comment type="similarity">
    <text evidence="2">Belongs to the SLC29A/ENT transporter (TC 2.A.57) family.</text>
</comment>
<evidence type="ECO:0000256" key="3">
    <source>
        <dbReference type="ARBA" id="ARBA00022448"/>
    </source>
</evidence>
<keyword evidence="10 12" id="KW-1133">Transmembrane helix</keyword>
<dbReference type="Gene3D" id="1.10.8.430">
    <property type="entry name" value="Helical domain of apoptotic protease-activating factors"/>
    <property type="match status" value="1"/>
</dbReference>
<dbReference type="Gene3D" id="1.20.5.4130">
    <property type="match status" value="1"/>
</dbReference>
<dbReference type="SUPFAM" id="SSF52540">
    <property type="entry name" value="P-loop containing nucleoside triphosphate hydrolases"/>
    <property type="match status" value="1"/>
</dbReference>
<feature type="transmembrane region" description="Helical" evidence="12">
    <location>
        <begin position="44"/>
        <end position="68"/>
    </location>
</feature>
<feature type="domain" description="Disease resistance N-terminal" evidence="14">
    <location>
        <begin position="446"/>
        <end position="535"/>
    </location>
</feature>
<evidence type="ECO:0000259" key="15">
    <source>
        <dbReference type="Pfam" id="PF23559"/>
    </source>
</evidence>
<name>A0A445A6Z7_ARAHY</name>
<reference evidence="17 18" key="1">
    <citation type="submission" date="2019-01" db="EMBL/GenBank/DDBJ databases">
        <title>Sequencing of cultivated peanut Arachis hypogaea provides insights into genome evolution and oil improvement.</title>
        <authorList>
            <person name="Chen X."/>
        </authorList>
    </citation>
    <scope>NUCLEOTIDE SEQUENCE [LARGE SCALE GENOMIC DNA]</scope>
    <source>
        <strain evidence="18">cv. Fuhuasheng</strain>
        <tissue evidence="17">Leaves</tissue>
    </source>
</reference>
<dbReference type="PANTHER" id="PTHR36766">
    <property type="entry name" value="PLANT BROAD-SPECTRUM MILDEW RESISTANCE PROTEIN RPW8"/>
    <property type="match status" value="1"/>
</dbReference>
<dbReference type="InterPro" id="IPR058922">
    <property type="entry name" value="WHD_DRP"/>
</dbReference>
<feature type="domain" description="NB-ARC" evidence="13">
    <location>
        <begin position="611"/>
        <end position="782"/>
    </location>
</feature>
<dbReference type="FunFam" id="1.10.10.10:FF:000322">
    <property type="entry name" value="Probable disease resistance protein At1g63360"/>
    <property type="match status" value="1"/>
</dbReference>
<dbReference type="EMBL" id="SDMP01000013">
    <property type="protein sequence ID" value="RYR22223.1"/>
    <property type="molecule type" value="Genomic_DNA"/>
</dbReference>
<keyword evidence="8" id="KW-0611">Plant defense</keyword>
<feature type="transmembrane region" description="Helical" evidence="12">
    <location>
        <begin position="402"/>
        <end position="427"/>
    </location>
</feature>
<feature type="domain" description="R13L1/DRL21-like LRR repeat region" evidence="16">
    <location>
        <begin position="1124"/>
        <end position="1248"/>
    </location>
</feature>
<dbReference type="SUPFAM" id="SSF52058">
    <property type="entry name" value="L domain-like"/>
    <property type="match status" value="1"/>
</dbReference>
<gene>
    <name evidence="17" type="ORF">Ahy_B03g067497</name>
</gene>
<accession>A0A445A6Z7</accession>
<keyword evidence="11 12" id="KW-0472">Membrane</keyword>
<dbReference type="InterPro" id="IPR042197">
    <property type="entry name" value="Apaf_helical"/>
</dbReference>
<comment type="caution">
    <text evidence="17">The sequence shown here is derived from an EMBL/GenBank/DDBJ whole genome shotgun (WGS) entry which is preliminary data.</text>
</comment>
<feature type="transmembrane region" description="Helical" evidence="12">
    <location>
        <begin position="275"/>
        <end position="295"/>
    </location>
</feature>
<keyword evidence="4" id="KW-0433">Leucine-rich repeat</keyword>
<evidence type="ECO:0000256" key="7">
    <source>
        <dbReference type="ARBA" id="ARBA00022741"/>
    </source>
</evidence>
<evidence type="ECO:0000256" key="8">
    <source>
        <dbReference type="ARBA" id="ARBA00022821"/>
    </source>
</evidence>
<evidence type="ECO:0000259" key="16">
    <source>
        <dbReference type="Pfam" id="PF25019"/>
    </source>
</evidence>
<dbReference type="InterPro" id="IPR032675">
    <property type="entry name" value="LRR_dom_sf"/>
</dbReference>
<dbReference type="NCBIfam" id="TIGR00939">
    <property type="entry name" value="2a57"/>
    <property type="match status" value="1"/>
</dbReference>
<keyword evidence="7" id="KW-0547">Nucleotide-binding</keyword>
<evidence type="ECO:0000256" key="12">
    <source>
        <dbReference type="SAM" id="Phobius"/>
    </source>
</evidence>
<dbReference type="Gene3D" id="1.10.10.10">
    <property type="entry name" value="Winged helix-like DNA-binding domain superfamily/Winged helix DNA-binding domain"/>
    <property type="match status" value="1"/>
</dbReference>
<dbReference type="Pfam" id="PF18052">
    <property type="entry name" value="Rx_N"/>
    <property type="match status" value="1"/>
</dbReference>
<evidence type="ECO:0000256" key="4">
    <source>
        <dbReference type="ARBA" id="ARBA00022614"/>
    </source>
</evidence>
<feature type="transmembrane region" description="Helical" evidence="12">
    <location>
        <begin position="105"/>
        <end position="123"/>
    </location>
</feature>
<feature type="domain" description="Disease resistance protein winged helix" evidence="15">
    <location>
        <begin position="868"/>
        <end position="936"/>
    </location>
</feature>
<evidence type="ECO:0000313" key="18">
    <source>
        <dbReference type="Proteomes" id="UP000289738"/>
    </source>
</evidence>
<dbReference type="InterPro" id="IPR041118">
    <property type="entry name" value="Rx_N"/>
</dbReference>
<dbReference type="Pfam" id="PF25019">
    <property type="entry name" value="LRR_R13L1-DRL21"/>
    <property type="match status" value="1"/>
</dbReference>
<dbReference type="InterPro" id="IPR002259">
    <property type="entry name" value="Eqnu_transpt"/>
</dbReference>
<dbReference type="Pfam" id="PF23559">
    <property type="entry name" value="WHD_DRP"/>
    <property type="match status" value="1"/>
</dbReference>
<organism evidence="17 18">
    <name type="scientific">Arachis hypogaea</name>
    <name type="common">Peanut</name>
    <dbReference type="NCBI Taxonomy" id="3818"/>
    <lineage>
        <taxon>Eukaryota</taxon>
        <taxon>Viridiplantae</taxon>
        <taxon>Streptophyta</taxon>
        <taxon>Embryophyta</taxon>
        <taxon>Tracheophyta</taxon>
        <taxon>Spermatophyta</taxon>
        <taxon>Magnoliopsida</taxon>
        <taxon>eudicotyledons</taxon>
        <taxon>Gunneridae</taxon>
        <taxon>Pentapetalae</taxon>
        <taxon>rosids</taxon>
        <taxon>fabids</taxon>
        <taxon>Fabales</taxon>
        <taxon>Fabaceae</taxon>
        <taxon>Papilionoideae</taxon>
        <taxon>50 kb inversion clade</taxon>
        <taxon>dalbergioids sensu lato</taxon>
        <taxon>Dalbergieae</taxon>
        <taxon>Pterocarpus clade</taxon>
        <taxon>Arachis</taxon>
    </lineage>
</organism>
<evidence type="ECO:0000256" key="1">
    <source>
        <dbReference type="ARBA" id="ARBA00004141"/>
    </source>
</evidence>
<evidence type="ECO:0000256" key="6">
    <source>
        <dbReference type="ARBA" id="ARBA00022737"/>
    </source>
</evidence>
<dbReference type="Pfam" id="PF01733">
    <property type="entry name" value="Nucleoside_tran"/>
    <property type="match status" value="1"/>
</dbReference>
<dbReference type="GO" id="GO:0016020">
    <property type="term" value="C:membrane"/>
    <property type="evidence" value="ECO:0007669"/>
    <property type="project" value="UniProtKB-SubCell"/>
</dbReference>
<feature type="transmembrane region" description="Helical" evidence="12">
    <location>
        <begin position="212"/>
        <end position="231"/>
    </location>
</feature>
<dbReference type="Gene3D" id="3.40.50.300">
    <property type="entry name" value="P-loop containing nucleotide triphosphate hydrolases"/>
    <property type="match status" value="1"/>
</dbReference>
<evidence type="ECO:0000256" key="2">
    <source>
        <dbReference type="ARBA" id="ARBA00007965"/>
    </source>
</evidence>
<dbReference type="GO" id="GO:0051707">
    <property type="term" value="P:response to other organism"/>
    <property type="evidence" value="ECO:0007669"/>
    <property type="project" value="UniProtKB-ARBA"/>
</dbReference>
<keyword evidence="6" id="KW-0677">Repeat</keyword>
<evidence type="ECO:0000256" key="11">
    <source>
        <dbReference type="ARBA" id="ARBA00023136"/>
    </source>
</evidence>
<dbReference type="GO" id="GO:0006952">
    <property type="term" value="P:defense response"/>
    <property type="evidence" value="ECO:0007669"/>
    <property type="project" value="UniProtKB-KW"/>
</dbReference>
<dbReference type="GO" id="GO:0005524">
    <property type="term" value="F:ATP binding"/>
    <property type="evidence" value="ECO:0007669"/>
    <property type="project" value="UniProtKB-KW"/>
</dbReference>
<keyword evidence="9" id="KW-0067">ATP-binding</keyword>
<proteinExistence type="inferred from homology"/>
<feature type="transmembrane region" description="Helical" evidence="12">
    <location>
        <begin position="135"/>
        <end position="153"/>
    </location>
</feature>
<dbReference type="InterPro" id="IPR036388">
    <property type="entry name" value="WH-like_DNA-bd_sf"/>
</dbReference>
<feature type="transmembrane region" description="Helical" evidence="12">
    <location>
        <begin position="307"/>
        <end position="331"/>
    </location>
</feature>
<dbReference type="Gene3D" id="3.80.10.10">
    <property type="entry name" value="Ribonuclease Inhibitor"/>
    <property type="match status" value="3"/>
</dbReference>
<feature type="transmembrane region" description="Helical" evidence="12">
    <location>
        <begin position="80"/>
        <end position="99"/>
    </location>
</feature>
<dbReference type="Proteomes" id="UP000289738">
    <property type="component" value="Chromosome B03"/>
</dbReference>
<evidence type="ECO:0000256" key="9">
    <source>
        <dbReference type="ARBA" id="ARBA00022840"/>
    </source>
</evidence>
<dbReference type="PRINTS" id="PR00364">
    <property type="entry name" value="DISEASERSIST"/>
</dbReference>
<dbReference type="InterPro" id="IPR002182">
    <property type="entry name" value="NB-ARC"/>
</dbReference>
<feature type="transmembrane region" description="Helical" evidence="12">
    <location>
        <begin position="173"/>
        <end position="191"/>
    </location>
</feature>
<comment type="subcellular location">
    <subcellularLocation>
        <location evidence="1">Membrane</location>
        <topology evidence="1">Multi-pass membrane protein</topology>
    </subcellularLocation>
</comment>
<evidence type="ECO:0008006" key="19">
    <source>
        <dbReference type="Google" id="ProtNLM"/>
    </source>
</evidence>
<dbReference type="STRING" id="3818.A0A445A6Z7"/>
<protein>
    <recommendedName>
        <fullName evidence="19">NB-ARC domain-containing protein</fullName>
    </recommendedName>
</protein>
<evidence type="ECO:0000259" key="14">
    <source>
        <dbReference type="Pfam" id="PF18052"/>
    </source>
</evidence>
<evidence type="ECO:0000313" key="17">
    <source>
        <dbReference type="EMBL" id="RYR22223.1"/>
    </source>
</evidence>
<keyword evidence="3" id="KW-0813">Transport</keyword>
<dbReference type="SUPFAM" id="SSF52047">
    <property type="entry name" value="RNI-like"/>
    <property type="match status" value="1"/>
</dbReference>
<evidence type="ECO:0000256" key="5">
    <source>
        <dbReference type="ARBA" id="ARBA00022692"/>
    </source>
</evidence>
<keyword evidence="18" id="KW-1185">Reference proteome</keyword>
<dbReference type="InterPro" id="IPR056789">
    <property type="entry name" value="LRR_R13L1-DRL21"/>
</dbReference>
<dbReference type="GO" id="GO:0005337">
    <property type="term" value="F:nucleoside transmembrane transporter activity"/>
    <property type="evidence" value="ECO:0007669"/>
    <property type="project" value="InterPro"/>
</dbReference>
<dbReference type="InterPro" id="IPR027417">
    <property type="entry name" value="P-loop_NTPase"/>
</dbReference>
<evidence type="ECO:0000259" key="13">
    <source>
        <dbReference type="Pfam" id="PF00931"/>
    </source>
</evidence>
<keyword evidence="5 12" id="KW-0812">Transmembrane</keyword>
<dbReference type="InterPro" id="IPR034764">
    <property type="entry name" value="ENT1/ENT2"/>
</dbReference>
<dbReference type="PANTHER" id="PTHR36766:SF51">
    <property type="entry name" value="DISEASE RESISTANCE RPP13-LIKE PROTEIN 1"/>
    <property type="match status" value="1"/>
</dbReference>
<sequence>MGFTGEESNHDPESESSTLLLYDPPRTTIITAKSPPKDDYHLAYIIYFSLGFGYLLPWNAFITAVDYFSYLYPDASVDRVFAVVYMLVGLVGLFVIILYSHKSNAFVRITVGLALFVVSLLVVPLLDAFYVKGRVGVYAGFYVTVGAVGLSGVADALVQGSIVGSAGELPERYMQAVIAGTAGSGVLVSVLRIFTKAVYSQDASGLRKSANLYFSVSIVVVFVCMVFYNVVDKLPVMQYYKELKMQTVTRDEDSVQLTGSVWRSTVWDVVGRIKWYGFGIVLIYVVTLAIFPGYITEDVHSQLIKDWYPILLITCYNVFDLVGKSLTSLYLLENGNIAVVSCIVRLLFFPLFLGCLHGPKFFRTEIPVTILTSLLGLTNGYLTSVLMILAPKMVKLQHAETAGIVSVLFLVIGLAAGSVIAWFWDYFLLPQSVDIRSNMVDMLGSFVSAFLQVLLDRIARHELIEFFRGNHLDEALLEKLKMLLLSVTSVLSDAEEKQFIDPLVKDWVDRLRNAAYDADDILDEIATKALLDKMDSGFHTTLDQVRDYAASLNPFAERVKSKVERIVERLKSIIEHKDLLGLKEGGVGTRSLSLVSATTSLVDETRVYGRNDDKEKIIDFLLSGESNGEGVPVTAIVGMGGVGKTTLAQVLYNDIRVRNHFQLRSWASVSETSDVSEITKKVFHSLTLSHSNIIDLNLLQIKLKKRLSGQKFLLVLDGFWNENFLDWDIFQMPFLLGSWESRIIVTTRSQTVAMAIRADLTYSLSPLSRDDAWKLFSTHAFKCGNPDESPVLAEIGQKILKKCNGLPLAVKVLGSLLRSNDDVEEWKRISNSQIWELPSARNSILPALRLSYSHLPSQLKRCFTYCSIFPKGYEIKKWDLIYLWMAEGILPRPKPEKRMEDVGDECFRELLSRSFFHQTTHHELRFVMHDLINDLAQYVAGDFCYKLEDGNPSKTTSLARHLSYFQGIYDAPEKFESFSEFQQLRTFLPFKFSPFGGTSSITSMVSVLLPKLKRLRVLSLSYYPITKLPNSVGNLMHLRYLNLAYTEIDHLPDSVSTLYNLEILLLSGCHRLNKLPANMFRLVNLRHLDISGCSVTEMPEKFGRLKSLQVLTNFVVSGSRGSKISELGELSELHGALLIANLQNVADAREASNASLKSKKYLHELEFKWTTTNHTLQSEADILNKLEPHQNVKRLKIQNFGGSKLPNWLESSAFSSMVSLHLADCENCSSLPSLGQLPSLAELYIERMKGLPKVGLEFYGNGNEPFKSLKVMKFEDMPNWEEWSANNLDQRAGFPLLQELHIKSCPKLTGQLPDQLPLLNKLVITACQALTNSSSRVPKLREFELINCDALISLSEEMMQGNECLEAMTISNCSSLVNISREGLPSSLRSLEIYECRNLQLFHPPSVMQVSQNYLALERLHLQRCCDSLVSFPLSLFNNLEDLRVHDCGILDVISSAQNSLPYLRKLKLKDCSKLVSFPEGGLPAPKLESLSISNCAKLLPEAAWGLQAMTSLTSLHISGLPSLTSLDHTGIQYMVSLKILKIKACHKLASLPLETLVHSLSHITIRACPLLKVCCENDTGEYWSLVSRIPFRVIED</sequence>
<evidence type="ECO:0000256" key="10">
    <source>
        <dbReference type="ARBA" id="ARBA00022989"/>
    </source>
</evidence>